<comment type="similarity">
    <text evidence="5 6">Belongs to the FtsA/MreB family.</text>
</comment>
<dbReference type="Proteomes" id="UP000324298">
    <property type="component" value="Unassembled WGS sequence"/>
</dbReference>
<keyword evidence="2 5" id="KW-0132">Cell division</keyword>
<dbReference type="NCBIfam" id="TIGR01174">
    <property type="entry name" value="ftsA"/>
    <property type="match status" value="1"/>
</dbReference>
<dbReference type="EMBL" id="SRSD01000004">
    <property type="protein sequence ID" value="KAA0892225.1"/>
    <property type="molecule type" value="Genomic_DNA"/>
</dbReference>
<dbReference type="SMART" id="SM00842">
    <property type="entry name" value="FtsA"/>
    <property type="match status" value="1"/>
</dbReference>
<comment type="subcellular location">
    <subcellularLocation>
        <location evidence="5">Cell membrane</location>
        <topology evidence="5">Peripheral membrane protein</topology>
        <orientation evidence="5">Cytoplasmic side</orientation>
    </subcellularLocation>
    <text evidence="5">Localizes to the Z ring in an FtsZ-dependent manner. Targeted to the membrane through a conserved C-terminal amphipathic helix.</text>
</comment>
<evidence type="ECO:0000313" key="8">
    <source>
        <dbReference type="EMBL" id="KAA0892225.1"/>
    </source>
</evidence>
<comment type="subunit">
    <text evidence="5">Self-interacts. Interacts with FtsZ.</text>
</comment>
<dbReference type="Gene3D" id="3.30.420.40">
    <property type="match status" value="2"/>
</dbReference>
<evidence type="ECO:0000256" key="5">
    <source>
        <dbReference type="HAMAP-Rule" id="MF_02033"/>
    </source>
</evidence>
<comment type="function">
    <text evidence="5 6">Cell division protein that is involved in the assembly of the Z ring. May serve as a membrane anchor for the Z ring.</text>
</comment>
<proteinExistence type="inferred from homology"/>
<organism evidence="8 9">
    <name type="scientific">Oryzomonas rubra</name>
    <dbReference type="NCBI Taxonomy" id="2509454"/>
    <lineage>
        <taxon>Bacteria</taxon>
        <taxon>Pseudomonadati</taxon>
        <taxon>Thermodesulfobacteriota</taxon>
        <taxon>Desulfuromonadia</taxon>
        <taxon>Geobacterales</taxon>
        <taxon>Geobacteraceae</taxon>
        <taxon>Oryzomonas</taxon>
    </lineage>
</organism>
<name>A0A5A9XI99_9BACT</name>
<gene>
    <name evidence="5 8" type="primary">ftsA</name>
    <name evidence="8" type="ORF">ET418_08480</name>
</gene>
<reference evidence="8 9" key="1">
    <citation type="submission" date="2019-04" db="EMBL/GenBank/DDBJ databases">
        <title>Geobacter ruber sp. nov., ferric-reducing bacteria isolated from paddy soil.</title>
        <authorList>
            <person name="Xu Z."/>
            <person name="Masuda Y."/>
            <person name="Itoh H."/>
            <person name="Senoo K."/>
        </authorList>
    </citation>
    <scope>NUCLEOTIDE SEQUENCE [LARGE SCALE GENOMIC DNA]</scope>
    <source>
        <strain evidence="8 9">Red88</strain>
    </source>
</reference>
<dbReference type="InterPro" id="IPR020823">
    <property type="entry name" value="Cell_div_FtsA"/>
</dbReference>
<dbReference type="InterPro" id="IPR003494">
    <property type="entry name" value="SHS2_FtsA"/>
</dbReference>
<dbReference type="InterPro" id="IPR043129">
    <property type="entry name" value="ATPase_NBD"/>
</dbReference>
<keyword evidence="3 5" id="KW-0472">Membrane</keyword>
<dbReference type="InterPro" id="IPR050696">
    <property type="entry name" value="FtsA/MreB"/>
</dbReference>
<evidence type="ECO:0000256" key="4">
    <source>
        <dbReference type="ARBA" id="ARBA00023306"/>
    </source>
</evidence>
<dbReference type="AlphaFoldDB" id="A0A5A9XI99"/>
<evidence type="ECO:0000256" key="1">
    <source>
        <dbReference type="ARBA" id="ARBA00022475"/>
    </source>
</evidence>
<keyword evidence="4 5" id="KW-0131">Cell cycle</keyword>
<comment type="caution">
    <text evidence="8">The sequence shown here is derived from an EMBL/GenBank/DDBJ whole genome shotgun (WGS) entry which is preliminary data.</text>
</comment>
<dbReference type="PANTHER" id="PTHR32432">
    <property type="entry name" value="CELL DIVISION PROTEIN FTSA-RELATED"/>
    <property type="match status" value="1"/>
</dbReference>
<dbReference type="CDD" id="cd24048">
    <property type="entry name" value="ASKHA_NBD_FtsA"/>
    <property type="match status" value="1"/>
</dbReference>
<dbReference type="NCBIfam" id="NF007009">
    <property type="entry name" value="PRK09472.1"/>
    <property type="match status" value="1"/>
</dbReference>
<dbReference type="RefSeq" id="WP_149307162.1">
    <property type="nucleotide sequence ID" value="NZ_SRSD01000004.1"/>
</dbReference>
<dbReference type="Pfam" id="PF02491">
    <property type="entry name" value="SHS2_FTSA"/>
    <property type="match status" value="1"/>
</dbReference>
<dbReference type="PIRSF" id="PIRSF003101">
    <property type="entry name" value="FtsA"/>
    <property type="match status" value="1"/>
</dbReference>
<evidence type="ECO:0000256" key="2">
    <source>
        <dbReference type="ARBA" id="ARBA00022618"/>
    </source>
</evidence>
<evidence type="ECO:0000259" key="7">
    <source>
        <dbReference type="SMART" id="SM00842"/>
    </source>
</evidence>
<dbReference type="GO" id="GO:0032153">
    <property type="term" value="C:cell division site"/>
    <property type="evidence" value="ECO:0007669"/>
    <property type="project" value="UniProtKB-UniRule"/>
</dbReference>
<keyword evidence="9" id="KW-1185">Reference proteome</keyword>
<accession>A0A5A9XI99</accession>
<dbReference type="PANTHER" id="PTHR32432:SF4">
    <property type="entry name" value="CELL DIVISION PROTEIN FTSA"/>
    <property type="match status" value="1"/>
</dbReference>
<evidence type="ECO:0000256" key="3">
    <source>
        <dbReference type="ARBA" id="ARBA00023136"/>
    </source>
</evidence>
<sequence>MSATKRDNLIVGLDIGTTKICAIVGNVTEDGIDIVGIGTSPSSGLRKGVVINIESTVASIRKAIDEAELMAGCEIKSVYAGIAGGHIKGINSQGVIAIKNREVAQEDVRRVIDAAKAIAIPMDREVIHILPQEFIIDEQDGIREPLGMSGVRLEAKVHIVTGAVASAQNIVKSCNRAGLDVADIVLEQLASSEAVLSADEKELGVCLVDIGGGTTDIAIFAEGAIKYTSVLSLGGNHLTNDIAVGLRTPMAEAEKIKQKYGCCLSALVGKDDKIEVPSVGGRKPRELSRNVLCEILGPRVEEMFTLVNREIIKSGLEDSIASGVVITGGSSILEGMPELAEQIFNLPVRRGLPQRIGGLVDVVNSPVYATGVGLIVYGSRNFGAREFPTSKSEDSIFSNAVRRMKTWFREFF</sequence>
<evidence type="ECO:0000313" key="9">
    <source>
        <dbReference type="Proteomes" id="UP000324298"/>
    </source>
</evidence>
<dbReference type="SUPFAM" id="SSF53067">
    <property type="entry name" value="Actin-like ATPase domain"/>
    <property type="match status" value="2"/>
</dbReference>
<dbReference type="OrthoDB" id="9810567at2"/>
<dbReference type="GO" id="GO:0009898">
    <property type="term" value="C:cytoplasmic side of plasma membrane"/>
    <property type="evidence" value="ECO:0007669"/>
    <property type="project" value="UniProtKB-UniRule"/>
</dbReference>
<keyword evidence="1 5" id="KW-1003">Cell membrane</keyword>
<protein>
    <recommendedName>
        <fullName evidence="5 6">Cell division protein FtsA</fullName>
    </recommendedName>
</protein>
<feature type="domain" description="SHS2" evidence="7">
    <location>
        <begin position="10"/>
        <end position="195"/>
    </location>
</feature>
<dbReference type="Pfam" id="PF14450">
    <property type="entry name" value="FtsA"/>
    <property type="match status" value="2"/>
</dbReference>
<dbReference type="HAMAP" id="MF_02033">
    <property type="entry name" value="FtsA"/>
    <property type="match status" value="1"/>
</dbReference>
<evidence type="ECO:0000256" key="6">
    <source>
        <dbReference type="PIRNR" id="PIRNR003101"/>
    </source>
</evidence>
<dbReference type="GO" id="GO:0043093">
    <property type="term" value="P:FtsZ-dependent cytokinesis"/>
    <property type="evidence" value="ECO:0007669"/>
    <property type="project" value="UniProtKB-UniRule"/>
</dbReference>